<dbReference type="InterPro" id="IPR029063">
    <property type="entry name" value="SAM-dependent_MTases_sf"/>
</dbReference>
<feature type="domain" description="Methyltransferase type 11" evidence="2">
    <location>
        <begin position="109"/>
        <end position="198"/>
    </location>
</feature>
<dbReference type="Proteomes" id="UP001175000">
    <property type="component" value="Unassembled WGS sequence"/>
</dbReference>
<accession>A0AA39WXA4</accession>
<dbReference type="Gene3D" id="3.40.50.150">
    <property type="entry name" value="Vaccinia Virus protein VP39"/>
    <property type="match status" value="1"/>
</dbReference>
<protein>
    <submittedName>
        <fullName evidence="3">S-adenosyl-L-methionine-dependent methyltransferase</fullName>
    </submittedName>
</protein>
<dbReference type="CDD" id="cd02440">
    <property type="entry name" value="AdoMet_MTases"/>
    <property type="match status" value="1"/>
</dbReference>
<dbReference type="PANTHER" id="PTHR42912">
    <property type="entry name" value="METHYLTRANSFERASE"/>
    <property type="match status" value="1"/>
</dbReference>
<keyword evidence="4" id="KW-1185">Reference proteome</keyword>
<evidence type="ECO:0000259" key="2">
    <source>
        <dbReference type="Pfam" id="PF08241"/>
    </source>
</evidence>
<evidence type="ECO:0000256" key="1">
    <source>
        <dbReference type="SAM" id="MobiDB-lite"/>
    </source>
</evidence>
<dbReference type="GO" id="GO:0032259">
    <property type="term" value="P:methylation"/>
    <property type="evidence" value="ECO:0007669"/>
    <property type="project" value="UniProtKB-KW"/>
</dbReference>
<keyword evidence="3" id="KW-0489">Methyltransferase</keyword>
<proteinExistence type="predicted"/>
<evidence type="ECO:0000313" key="3">
    <source>
        <dbReference type="EMBL" id="KAK0622950.1"/>
    </source>
</evidence>
<dbReference type="AlphaFoldDB" id="A0AA39WXA4"/>
<dbReference type="InterPro" id="IPR050508">
    <property type="entry name" value="Methyltransf_Superfamily"/>
</dbReference>
<reference evidence="3" key="1">
    <citation type="submission" date="2023-06" db="EMBL/GenBank/DDBJ databases">
        <title>Genome-scale phylogeny and comparative genomics of the fungal order Sordariales.</title>
        <authorList>
            <consortium name="Lawrence Berkeley National Laboratory"/>
            <person name="Hensen N."/>
            <person name="Bonometti L."/>
            <person name="Westerberg I."/>
            <person name="Brannstrom I.O."/>
            <person name="Guillou S."/>
            <person name="Cros-Aarteil S."/>
            <person name="Calhoun S."/>
            <person name="Haridas S."/>
            <person name="Kuo A."/>
            <person name="Mondo S."/>
            <person name="Pangilinan J."/>
            <person name="Riley R."/>
            <person name="Labutti K."/>
            <person name="Andreopoulos B."/>
            <person name="Lipzen A."/>
            <person name="Chen C."/>
            <person name="Yanf M."/>
            <person name="Daum C."/>
            <person name="Ng V."/>
            <person name="Clum A."/>
            <person name="Steindorff A."/>
            <person name="Ohm R."/>
            <person name="Martin F."/>
            <person name="Silar P."/>
            <person name="Natvig D."/>
            <person name="Lalanne C."/>
            <person name="Gautier V."/>
            <person name="Ament-Velasquez S.L."/>
            <person name="Kruys A."/>
            <person name="Hutchinson M.I."/>
            <person name="Powell A.J."/>
            <person name="Barry K."/>
            <person name="Miller A.N."/>
            <person name="Grigoriev I.V."/>
            <person name="Debuchy R."/>
            <person name="Gladieux P."/>
            <person name="Thoren M.H."/>
            <person name="Johannesson H."/>
        </authorList>
    </citation>
    <scope>NUCLEOTIDE SEQUENCE</scope>
    <source>
        <strain evidence="3">CBS 606.72</strain>
    </source>
</reference>
<comment type="caution">
    <text evidence="3">The sequence shown here is derived from an EMBL/GenBank/DDBJ whole genome shotgun (WGS) entry which is preliminary data.</text>
</comment>
<feature type="region of interest" description="Disordered" evidence="1">
    <location>
        <begin position="40"/>
        <end position="72"/>
    </location>
</feature>
<gene>
    <name evidence="3" type="ORF">B0T14DRAFT_514886</name>
</gene>
<dbReference type="InterPro" id="IPR013216">
    <property type="entry name" value="Methyltransf_11"/>
</dbReference>
<organism evidence="3 4">
    <name type="scientific">Immersiella caudata</name>
    <dbReference type="NCBI Taxonomy" id="314043"/>
    <lineage>
        <taxon>Eukaryota</taxon>
        <taxon>Fungi</taxon>
        <taxon>Dikarya</taxon>
        <taxon>Ascomycota</taxon>
        <taxon>Pezizomycotina</taxon>
        <taxon>Sordariomycetes</taxon>
        <taxon>Sordariomycetidae</taxon>
        <taxon>Sordariales</taxon>
        <taxon>Lasiosphaeriaceae</taxon>
        <taxon>Immersiella</taxon>
    </lineage>
</organism>
<dbReference type="SUPFAM" id="SSF53335">
    <property type="entry name" value="S-adenosyl-L-methionine-dependent methyltransferases"/>
    <property type="match status" value="1"/>
</dbReference>
<keyword evidence="3" id="KW-0808">Transferase</keyword>
<dbReference type="EMBL" id="JAULSU010000003">
    <property type="protein sequence ID" value="KAK0622950.1"/>
    <property type="molecule type" value="Genomic_DNA"/>
</dbReference>
<dbReference type="GO" id="GO:0008757">
    <property type="term" value="F:S-adenosylmethionine-dependent methyltransferase activity"/>
    <property type="evidence" value="ECO:0007669"/>
    <property type="project" value="InterPro"/>
</dbReference>
<dbReference type="Pfam" id="PF08241">
    <property type="entry name" value="Methyltransf_11"/>
    <property type="match status" value="1"/>
</dbReference>
<sequence>MASHHVNIFCRYPHASLIFPIGTIPSLDFFILPSLTSSTPKVSHPYRHTQQPLGSPASGAMDPSKHAANQYSATSSNLSQRLAIHDWSTTSQSWFSWVRDRLPTSGNLLEVGAGTGLLWQQPDHPLPPNLHLTLTDFSPAMCEELRFSVPSAKVAQCDAASLPFPSASFDVLVANHMLYHLDDPDAALREFARVLRPGTGRLFVALNGEDHLQELFAVGAAIGRASLIKKQARVTLDTAPALLGKYFDDVKQEGAPGAFEVGEAKPVVDYLATVGDGGPLSDEERRVATGLVEGVIRDKGVFTIEKSMVLFEGVSFKSG</sequence>
<name>A0AA39WXA4_9PEZI</name>
<evidence type="ECO:0000313" key="4">
    <source>
        <dbReference type="Proteomes" id="UP001175000"/>
    </source>
</evidence>